<keyword evidence="2" id="KW-0472">Membrane</keyword>
<dbReference type="AlphaFoldDB" id="A0AAE9D7U3"/>
<dbReference type="InterPro" id="IPR001304">
    <property type="entry name" value="C-type_lectin-like"/>
</dbReference>
<dbReference type="PROSITE" id="PS50041">
    <property type="entry name" value="C_TYPE_LECTIN_2"/>
    <property type="match status" value="4"/>
</dbReference>
<dbReference type="PANTHER" id="PTHR22991">
    <property type="entry name" value="PROTEIN CBG13490"/>
    <property type="match status" value="1"/>
</dbReference>
<evidence type="ECO:0000313" key="5">
    <source>
        <dbReference type="Proteomes" id="UP000827892"/>
    </source>
</evidence>
<reference evidence="4 5" key="1">
    <citation type="submission" date="2022-05" db="EMBL/GenBank/DDBJ databases">
        <title>Chromosome-level reference genomes for two strains of Caenorhabditis briggsae: an improved platform for comparative genomics.</title>
        <authorList>
            <person name="Stevens L."/>
            <person name="Andersen E.C."/>
        </authorList>
    </citation>
    <scope>NUCLEOTIDE SEQUENCE [LARGE SCALE GENOMIC DNA]</scope>
    <source>
        <strain evidence="4">QX1410_ONT</strain>
        <tissue evidence="4">Whole-organism</tissue>
    </source>
</reference>
<gene>
    <name evidence="4" type="ORF">L3Y34_005737</name>
</gene>
<evidence type="ECO:0000256" key="2">
    <source>
        <dbReference type="SAM" id="Phobius"/>
    </source>
</evidence>
<feature type="domain" description="C-type lectin" evidence="3">
    <location>
        <begin position="351"/>
        <end position="452"/>
    </location>
</feature>
<keyword evidence="2" id="KW-0812">Transmembrane</keyword>
<organism evidence="4 5">
    <name type="scientific">Caenorhabditis briggsae</name>
    <dbReference type="NCBI Taxonomy" id="6238"/>
    <lineage>
        <taxon>Eukaryota</taxon>
        <taxon>Metazoa</taxon>
        <taxon>Ecdysozoa</taxon>
        <taxon>Nematoda</taxon>
        <taxon>Chromadorea</taxon>
        <taxon>Rhabditida</taxon>
        <taxon>Rhabditina</taxon>
        <taxon>Rhabditomorpha</taxon>
        <taxon>Rhabditoidea</taxon>
        <taxon>Rhabditidae</taxon>
        <taxon>Peloderinae</taxon>
        <taxon>Caenorhabditis</taxon>
    </lineage>
</organism>
<sequence>MSLSDLSINQPDPEIEEPKNECSIPSWLFRQNKIEPEIDYSIPYWFGRYHDSFETYPVGSYKDEEHYYACIDHNNFSSGNDPDDHIRFRPLPYPIPKGIDLEYARPRKRGSNSTCMVFFVKAILHYWKVILLCALGFVILFLLIFITIFLVFIQPKHAEGPTISTGVPNFSFSTRLATTKSLIIFTTKNQSETTTIAPEVSPNPPANFNIICTNGFQLVNGKCWKFISQHQSKNNSDLECQKYSGSSLATIQTAQDNLELQNFLKNQNVDRVWIGLECFGNEEEKCEWDNQQGPLTEYSNFGQGFPNWFIGNCTYFDSATGKWISADCDVYEMAYVCELPTTIEDTCEYNYADHCYLRNDAWISFQAALDTCHQQCSEMVSVHSELENRFIQSMYLDVTDQSILWLGGLAAQQDYIMWTDNSPNDYQSDYSAFNNSASCLTMSYRSGSPYSDTVPICNNGFDLNGGNCWKYIPKKLAQADAEKECLKYNGATLLDIRTDAINTALQQYLQNEKVSSPVWLGLYCTQTANLGKCQWSFNRGNTVKVKHFADKNPNVAIGNCVYFDVSSKQWYSEKCTEKMGFLCEVPMTAEDSCVHNYNHNCYFPITSTPHTFAHSHQACQKKYCADLVSIHSELENRYVASLFNHSGDTIIGGMAPTMNTVIWGDHSPAFYNNLKKMGRGNCLHMNVGKIDGTNGQWFSTRCSGSYSFVCKRPTGIKCGTG</sequence>
<feature type="domain" description="C-type lectin" evidence="3">
    <location>
        <begin position="597"/>
        <end position="711"/>
    </location>
</feature>
<dbReference type="PANTHER" id="PTHR22991:SF44">
    <property type="entry name" value="C-TYPE LECTIN-RELATED"/>
    <property type="match status" value="1"/>
</dbReference>
<keyword evidence="2" id="KW-1133">Transmembrane helix</keyword>
<evidence type="ECO:0000259" key="3">
    <source>
        <dbReference type="PROSITE" id="PS50041"/>
    </source>
</evidence>
<evidence type="ECO:0000313" key="4">
    <source>
        <dbReference type="EMBL" id="ULT98108.1"/>
    </source>
</evidence>
<dbReference type="PROSITE" id="PS00615">
    <property type="entry name" value="C_TYPE_LECTIN_1"/>
    <property type="match status" value="1"/>
</dbReference>
<feature type="domain" description="C-type lectin" evidence="3">
    <location>
        <begin position="219"/>
        <end position="329"/>
    </location>
</feature>
<dbReference type="Pfam" id="PF00059">
    <property type="entry name" value="Lectin_C"/>
    <property type="match status" value="4"/>
</dbReference>
<dbReference type="Gene3D" id="3.10.100.10">
    <property type="entry name" value="Mannose-Binding Protein A, subunit A"/>
    <property type="match status" value="4"/>
</dbReference>
<proteinExistence type="predicted"/>
<evidence type="ECO:0000256" key="1">
    <source>
        <dbReference type="ARBA" id="ARBA00023157"/>
    </source>
</evidence>
<name>A0AAE9D7U3_CAEBR</name>
<dbReference type="InterPro" id="IPR050976">
    <property type="entry name" value="Snaclec"/>
</dbReference>
<dbReference type="SMART" id="SM00034">
    <property type="entry name" value="CLECT"/>
    <property type="match status" value="4"/>
</dbReference>
<dbReference type="EMBL" id="CP090894">
    <property type="protein sequence ID" value="ULT98108.1"/>
    <property type="molecule type" value="Genomic_DNA"/>
</dbReference>
<dbReference type="SUPFAM" id="SSF56436">
    <property type="entry name" value="C-type lectin-like"/>
    <property type="match status" value="4"/>
</dbReference>
<feature type="transmembrane region" description="Helical" evidence="2">
    <location>
        <begin position="129"/>
        <end position="153"/>
    </location>
</feature>
<dbReference type="CDD" id="cd00037">
    <property type="entry name" value="CLECT"/>
    <property type="match status" value="4"/>
</dbReference>
<accession>A0AAE9D7U3</accession>
<feature type="domain" description="C-type lectin" evidence="3">
    <location>
        <begin position="464"/>
        <end position="584"/>
    </location>
</feature>
<dbReference type="InterPro" id="IPR018378">
    <property type="entry name" value="C-type_lectin_CS"/>
</dbReference>
<dbReference type="InterPro" id="IPR016187">
    <property type="entry name" value="CTDL_fold"/>
</dbReference>
<dbReference type="InterPro" id="IPR016186">
    <property type="entry name" value="C-type_lectin-like/link_sf"/>
</dbReference>
<keyword evidence="1" id="KW-1015">Disulfide bond</keyword>
<dbReference type="Proteomes" id="UP000827892">
    <property type="component" value="Chromosome IV"/>
</dbReference>
<protein>
    <recommendedName>
        <fullName evidence="3">C-type lectin domain-containing protein</fullName>
    </recommendedName>
</protein>